<dbReference type="GO" id="GO:0005634">
    <property type="term" value="C:nucleus"/>
    <property type="evidence" value="ECO:0007669"/>
    <property type="project" value="UniProtKB-SubCell"/>
</dbReference>
<feature type="compositionally biased region" description="Basic and acidic residues" evidence="4">
    <location>
        <begin position="242"/>
        <end position="251"/>
    </location>
</feature>
<feature type="compositionally biased region" description="Low complexity" evidence="4">
    <location>
        <begin position="506"/>
        <end position="524"/>
    </location>
</feature>
<protein>
    <submittedName>
        <fullName evidence="5">Uncharacterized protein</fullName>
    </submittedName>
</protein>
<comment type="subcellular location">
    <subcellularLocation>
        <location evidence="1">Nucleus</location>
    </subcellularLocation>
</comment>
<sequence>MDSSAVFDESELLSVLVALVDRYSKCCQEPHQSPGHTHGAATGVSDEDISPHLEQQCCDVWDLAAREDVAVFLASKKCLELICLVVHRTRKPGRMTEICMGIAANLFTHRRVVDEFLSNHSSVNELLEVTFLLLPSDDAPTLKEVFRMYTHLLMVRNSRDFRWVANHIAHEAVIHQAIFVLQNSLKPFLIEQVCDFFSQLVVTHFEFRRLASQLAAAAEAGGQQGSSGGGNGDAAMGEVEEGADKGGDTAKDYPNLSRLPYHLEQKELLHACVTRLEDLLDKGPSMSLEEEGPAEGDEDEELVEYLTRPSEVAVAALLRCLDNYFCLTRCPPRVAEKLVRLCYQAFIRSGAGSSDLKLTSTVLLLTIFGECDDDAITDDQQQQQQGASSAASAAAGGEGSMADSGEAKREARKGMMDAQKALRELVRKAGEELVESLCLLRSEVNDADANLALLNVLQHCDPSHLEDYRAEITEIFKRIEEPKPQGVSGPDHRAVLNQAFMDRYHAAASGQSGQESAPAAVREQTGGERLGGQGGQEDVQMT</sequence>
<dbReference type="VEuPathDB" id="CryptoDB:Vbra_2744"/>
<keyword evidence="2" id="KW-0539">Nucleus</keyword>
<feature type="compositionally biased region" description="Basic and acidic residues" evidence="4">
    <location>
        <begin position="405"/>
        <end position="414"/>
    </location>
</feature>
<evidence type="ECO:0000313" key="5">
    <source>
        <dbReference type="EMBL" id="CEM34558.1"/>
    </source>
</evidence>
<feature type="region of interest" description="Disordered" evidence="4">
    <location>
        <begin position="506"/>
        <end position="542"/>
    </location>
</feature>
<organism evidence="5 6">
    <name type="scientific">Vitrella brassicaformis (strain CCMP3155)</name>
    <dbReference type="NCBI Taxonomy" id="1169540"/>
    <lineage>
        <taxon>Eukaryota</taxon>
        <taxon>Sar</taxon>
        <taxon>Alveolata</taxon>
        <taxon>Colpodellida</taxon>
        <taxon>Vitrellaceae</taxon>
        <taxon>Vitrella</taxon>
    </lineage>
</organism>
<dbReference type="PANTHER" id="PTHR23424">
    <property type="entry name" value="SERUM AMYLOID A"/>
    <property type="match status" value="1"/>
</dbReference>
<proteinExistence type="inferred from homology"/>
<keyword evidence="6" id="KW-1185">Reference proteome</keyword>
<dbReference type="EMBL" id="CDMY01000824">
    <property type="protein sequence ID" value="CEM34558.1"/>
    <property type="molecule type" value="Genomic_DNA"/>
</dbReference>
<evidence type="ECO:0000313" key="6">
    <source>
        <dbReference type="Proteomes" id="UP000041254"/>
    </source>
</evidence>
<dbReference type="PANTHER" id="PTHR23424:SF23">
    <property type="entry name" value="PROTEIN SAAL1"/>
    <property type="match status" value="1"/>
</dbReference>
<name>A0A0G4GUN7_VITBC</name>
<dbReference type="Proteomes" id="UP000041254">
    <property type="component" value="Unassembled WGS sequence"/>
</dbReference>
<evidence type="ECO:0000256" key="1">
    <source>
        <dbReference type="ARBA" id="ARBA00004123"/>
    </source>
</evidence>
<dbReference type="InterPro" id="IPR052464">
    <property type="entry name" value="Synovial_Prolif_Regulator"/>
</dbReference>
<dbReference type="InParanoid" id="A0A0G4GUN7"/>
<evidence type="ECO:0000256" key="4">
    <source>
        <dbReference type="SAM" id="MobiDB-lite"/>
    </source>
</evidence>
<accession>A0A0G4GUN7</accession>
<feature type="region of interest" description="Disordered" evidence="4">
    <location>
        <begin position="221"/>
        <end position="251"/>
    </location>
</feature>
<comment type="similarity">
    <text evidence="3">Belongs to the SAAL1 family.</text>
</comment>
<dbReference type="OrthoDB" id="2156856at2759"/>
<evidence type="ECO:0000256" key="2">
    <source>
        <dbReference type="ARBA" id="ARBA00023242"/>
    </source>
</evidence>
<feature type="compositionally biased region" description="Gly residues" evidence="4">
    <location>
        <begin position="222"/>
        <end position="232"/>
    </location>
</feature>
<dbReference type="AlphaFoldDB" id="A0A0G4GUN7"/>
<feature type="compositionally biased region" description="Low complexity" evidence="4">
    <location>
        <begin position="378"/>
        <end position="404"/>
    </location>
</feature>
<gene>
    <name evidence="5" type="ORF">Vbra_2744</name>
</gene>
<evidence type="ECO:0000256" key="3">
    <source>
        <dbReference type="ARBA" id="ARBA00038401"/>
    </source>
</evidence>
<feature type="region of interest" description="Disordered" evidence="4">
    <location>
        <begin position="378"/>
        <end position="414"/>
    </location>
</feature>
<reference evidence="5 6" key="1">
    <citation type="submission" date="2014-11" db="EMBL/GenBank/DDBJ databases">
        <authorList>
            <person name="Zhu J."/>
            <person name="Qi W."/>
            <person name="Song R."/>
        </authorList>
    </citation>
    <scope>NUCLEOTIDE SEQUENCE [LARGE SCALE GENOMIC DNA]</scope>
</reference>